<gene>
    <name evidence="1" type="ORF">FXO26_11425</name>
</gene>
<evidence type="ECO:0000313" key="2">
    <source>
        <dbReference type="Proteomes" id="UP000324029"/>
    </source>
</evidence>
<protein>
    <submittedName>
        <fullName evidence="1">Uncharacterized protein</fullName>
    </submittedName>
</protein>
<dbReference type="Proteomes" id="UP000324029">
    <property type="component" value="Unassembled WGS sequence"/>
</dbReference>
<dbReference type="AlphaFoldDB" id="A0A5D3GDN9"/>
<comment type="caution">
    <text evidence="1">The sequence shown here is derived from an EMBL/GenBank/DDBJ whole genome shotgun (WGS) entry which is preliminary data.</text>
</comment>
<proteinExistence type="predicted"/>
<reference evidence="1 2" key="2">
    <citation type="submission" date="2019-08" db="EMBL/GenBank/DDBJ databases">
        <authorList>
            <person name="Brilhante M."/>
            <person name="Perreten V."/>
        </authorList>
    </citation>
    <scope>NUCLEOTIDE SEQUENCE [LARGE SCALE GENOMIC DNA]</scope>
    <source>
        <strain evidence="1 2">MCP106</strain>
    </source>
</reference>
<dbReference type="RefSeq" id="WP_148853264.1">
    <property type="nucleotide sequence ID" value="NZ_VSRO01000005.1"/>
</dbReference>
<accession>A0A5D3GDN9</accession>
<sequence>MTGSNCCIKGAARYSLHTVPNIDAAWNKTLKIAQRLGDSGFQLRALWDLAAYRVYIGSYYEALDLMEQFRVIVIRRYHTAAQMDCDRFVATALHYLGEQDLARKHTDHLISSYVLPT</sequence>
<dbReference type="EMBL" id="VSRO01000005">
    <property type="protein sequence ID" value="TYK57868.1"/>
    <property type="molecule type" value="Genomic_DNA"/>
</dbReference>
<organism evidence="1 2">
    <name type="scientific">Pseudomonas synxantha</name>
    <dbReference type="NCBI Taxonomy" id="47883"/>
    <lineage>
        <taxon>Bacteria</taxon>
        <taxon>Pseudomonadati</taxon>
        <taxon>Pseudomonadota</taxon>
        <taxon>Gammaproteobacteria</taxon>
        <taxon>Pseudomonadales</taxon>
        <taxon>Pseudomonadaceae</taxon>
        <taxon>Pseudomonas</taxon>
    </lineage>
</organism>
<name>A0A5D3GDN9_9PSED</name>
<reference evidence="1 2" key="1">
    <citation type="submission" date="2019-08" db="EMBL/GenBank/DDBJ databases">
        <title>Subclass B2 metallo-beta lactamase from Pseudomonas synxantha.</title>
        <authorList>
            <person name="Poirel L."/>
            <person name="Palmieri M."/>
            <person name="Masseron A."/>
            <person name="Perreten V."/>
            <person name="Nordman P."/>
        </authorList>
    </citation>
    <scope>NUCLEOTIDE SEQUENCE [LARGE SCALE GENOMIC DNA]</scope>
    <source>
        <strain evidence="1 2">MCP106</strain>
    </source>
</reference>
<evidence type="ECO:0000313" key="1">
    <source>
        <dbReference type="EMBL" id="TYK57868.1"/>
    </source>
</evidence>